<keyword evidence="4" id="KW-0560">Oxidoreductase</keyword>
<feature type="domain" description="NADH:flavin oxidoreductase/NADH oxidase N-terminal" evidence="5">
    <location>
        <begin position="5"/>
        <end position="323"/>
    </location>
</feature>
<dbReference type="InterPro" id="IPR013785">
    <property type="entry name" value="Aldolase_TIM"/>
</dbReference>
<organism evidence="6 7">
    <name type="scientific">Colletotrichum siamense</name>
    <name type="common">Anthracnose fungus</name>
    <dbReference type="NCBI Taxonomy" id="690259"/>
    <lineage>
        <taxon>Eukaryota</taxon>
        <taxon>Fungi</taxon>
        <taxon>Dikarya</taxon>
        <taxon>Ascomycota</taxon>
        <taxon>Pezizomycotina</taxon>
        <taxon>Sordariomycetes</taxon>
        <taxon>Hypocreomycetidae</taxon>
        <taxon>Glomerellales</taxon>
        <taxon>Glomerellaceae</taxon>
        <taxon>Colletotrichum</taxon>
        <taxon>Colletotrichum gloeosporioides species complex</taxon>
    </lineage>
</organism>
<sequence length="362" mass="40481">MRPQDLFSPLSFKREPPLKSRILLAPLTNWQCHPNGTVSEDEGNWLERCAAGGFSLVMTCAANIHPSGKAFPGQMGIYSDHHLEGLRRVADVIRKHGAASSVQLHHAGLRANPEFVKDIVGPSDIPDSGVRGLSLREVEAVRDDFIVAAQRAEAAGFDGVEVHSAFGWIPMQFLSPLFNHRKDKYGGSLENRSRFLFEVIRGIRQNCKADFQIGLRVSLERYGVPLTEMHEVLAKAVREEEIDYLDLAVWDWKKVTQEAPFQGKTFLSIFMDLPRSSVRIGASGKITNLQEAVTVLEGGCDFVMFGRAAILEHDFPKRLEENSEHRSPSLPVSEAYLKAQGLSDDFVKYMKTWEGFVAEDRS</sequence>
<evidence type="ECO:0000259" key="5">
    <source>
        <dbReference type="Pfam" id="PF00724"/>
    </source>
</evidence>
<dbReference type="Pfam" id="PF00724">
    <property type="entry name" value="Oxidored_FMN"/>
    <property type="match status" value="1"/>
</dbReference>
<comment type="similarity">
    <text evidence="1">Belongs to the NADH:flavin oxidoreductase/NADH oxidase family.</text>
</comment>
<proteinExistence type="inferred from homology"/>
<accession>A0A9P5BLV9</accession>
<keyword evidence="2" id="KW-0285">Flavoprotein</keyword>
<name>A0A9P5BLV9_COLSI</name>
<keyword evidence="7" id="KW-1185">Reference proteome</keyword>
<dbReference type="Proteomes" id="UP000711996">
    <property type="component" value="Unassembled WGS sequence"/>
</dbReference>
<dbReference type="Gene3D" id="3.20.20.70">
    <property type="entry name" value="Aldolase class I"/>
    <property type="match status" value="1"/>
</dbReference>
<gene>
    <name evidence="6" type="primary">yqiG</name>
    <name evidence="6" type="ORF">CGCSCA2_v014157</name>
</gene>
<dbReference type="AlphaFoldDB" id="A0A9P5BLV9"/>
<evidence type="ECO:0000313" key="6">
    <source>
        <dbReference type="EMBL" id="KAF4843807.1"/>
    </source>
</evidence>
<dbReference type="GO" id="GO:0016491">
    <property type="term" value="F:oxidoreductase activity"/>
    <property type="evidence" value="ECO:0007669"/>
    <property type="project" value="UniProtKB-KW"/>
</dbReference>
<evidence type="ECO:0000256" key="4">
    <source>
        <dbReference type="ARBA" id="ARBA00023002"/>
    </source>
</evidence>
<dbReference type="PANTHER" id="PTHR43656:SF2">
    <property type="entry name" value="BINDING OXIDOREDUCTASE, PUTATIVE (AFU_ORTHOLOGUE AFUA_2G08260)-RELATED"/>
    <property type="match status" value="1"/>
</dbReference>
<evidence type="ECO:0000256" key="1">
    <source>
        <dbReference type="ARBA" id="ARBA00005979"/>
    </source>
</evidence>
<dbReference type="SUPFAM" id="SSF51395">
    <property type="entry name" value="FMN-linked oxidoreductases"/>
    <property type="match status" value="1"/>
</dbReference>
<evidence type="ECO:0000256" key="3">
    <source>
        <dbReference type="ARBA" id="ARBA00022643"/>
    </source>
</evidence>
<protein>
    <submittedName>
        <fullName evidence="6">NADH-dependent flavin oxidoreductase YqiG</fullName>
    </submittedName>
</protein>
<evidence type="ECO:0000256" key="2">
    <source>
        <dbReference type="ARBA" id="ARBA00022630"/>
    </source>
</evidence>
<dbReference type="PANTHER" id="PTHR43656">
    <property type="entry name" value="BINDING OXIDOREDUCTASE, PUTATIVE (AFU_ORTHOLOGUE AFUA_2G08260)-RELATED"/>
    <property type="match status" value="1"/>
</dbReference>
<dbReference type="InterPro" id="IPR001155">
    <property type="entry name" value="OxRdtase_FMN_N"/>
</dbReference>
<keyword evidence="3" id="KW-0288">FMN</keyword>
<reference evidence="6" key="1">
    <citation type="submission" date="2019-06" db="EMBL/GenBank/DDBJ databases">
        <authorList>
            <person name="Gan P."/>
            <person name="Shirasu K."/>
        </authorList>
    </citation>
    <scope>NUCLEOTIDE SEQUENCE [LARGE SCALE GENOMIC DNA]</scope>
    <source>
        <strain evidence="6">CAD2</strain>
    </source>
</reference>
<dbReference type="GO" id="GO:0010181">
    <property type="term" value="F:FMN binding"/>
    <property type="evidence" value="ECO:0007669"/>
    <property type="project" value="InterPro"/>
</dbReference>
<comment type="caution">
    <text evidence="6">The sequence shown here is derived from an EMBL/GenBank/DDBJ whole genome shotgun (WGS) entry which is preliminary data.</text>
</comment>
<dbReference type="EMBL" id="QPMT01000081">
    <property type="protein sequence ID" value="KAF4843807.1"/>
    <property type="molecule type" value="Genomic_DNA"/>
</dbReference>
<evidence type="ECO:0000313" key="7">
    <source>
        <dbReference type="Proteomes" id="UP000711996"/>
    </source>
</evidence>
<dbReference type="CDD" id="cd02803">
    <property type="entry name" value="OYE_like_FMN_family"/>
    <property type="match status" value="1"/>
</dbReference>
<dbReference type="OrthoDB" id="72788at2759"/>
<dbReference type="InterPro" id="IPR051799">
    <property type="entry name" value="NADH_flavin_oxidoreductase"/>
</dbReference>